<keyword evidence="2" id="KW-1185">Reference proteome</keyword>
<gene>
    <name evidence="1" type="ORF">BBV17_29385</name>
</gene>
<comment type="caution">
    <text evidence="1">The sequence shown here is derived from an EMBL/GenBank/DDBJ whole genome shotgun (WGS) entry which is preliminary data.</text>
</comment>
<proteinExistence type="predicted"/>
<organism evidence="1 2">
    <name type="scientific">Cytobacillus oceanisediminis</name>
    <dbReference type="NCBI Taxonomy" id="665099"/>
    <lineage>
        <taxon>Bacteria</taxon>
        <taxon>Bacillati</taxon>
        <taxon>Bacillota</taxon>
        <taxon>Bacilli</taxon>
        <taxon>Bacillales</taxon>
        <taxon>Bacillaceae</taxon>
        <taxon>Cytobacillus</taxon>
    </lineage>
</organism>
<dbReference type="Proteomes" id="UP000180194">
    <property type="component" value="Unassembled WGS sequence"/>
</dbReference>
<name>A0ABX3CJI0_9BACI</name>
<sequence>MPILAALPAYRPRRIRSVHFFCSITFPPELVNNTQIYKYSSKGIIFLQKKEGRLKKASNWVIDN</sequence>
<accession>A0ABX3CJI0</accession>
<protein>
    <submittedName>
        <fullName evidence="1">Uncharacterized protein</fullName>
    </submittedName>
</protein>
<dbReference type="EMBL" id="MBRJ01000070">
    <property type="protein sequence ID" value="OHX40236.1"/>
    <property type="molecule type" value="Genomic_DNA"/>
</dbReference>
<evidence type="ECO:0000313" key="2">
    <source>
        <dbReference type="Proteomes" id="UP000180194"/>
    </source>
</evidence>
<evidence type="ECO:0000313" key="1">
    <source>
        <dbReference type="EMBL" id="OHX40236.1"/>
    </source>
</evidence>
<reference evidence="1 2" key="1">
    <citation type="submission" date="2016-07" db="EMBL/GenBank/DDBJ databases">
        <title>Bacillus oceanisediminis whole genome.</title>
        <authorList>
            <person name="Pal Y."/>
            <person name="Verma A."/>
            <person name="Mual P."/>
            <person name="Srinivasan K."/>
        </authorList>
    </citation>
    <scope>NUCLEOTIDE SEQUENCE [LARGE SCALE GENOMIC DNA]</scope>
    <source>
        <strain evidence="1 2">Bhandara28</strain>
    </source>
</reference>